<evidence type="ECO:0000313" key="1">
    <source>
        <dbReference type="EMBL" id="MBA4861667.1"/>
    </source>
</evidence>
<reference evidence="1 2" key="1">
    <citation type="submission" date="2020-07" db="EMBL/GenBank/DDBJ databases">
        <title>Streptomyces isolated from Indian soil.</title>
        <authorList>
            <person name="Mandal S."/>
            <person name="Maiti P.K."/>
        </authorList>
    </citation>
    <scope>NUCLEOTIDE SEQUENCE [LARGE SCALE GENOMIC DNA]</scope>
    <source>
        <strain evidence="1 2">PSKA54</strain>
    </source>
</reference>
<dbReference type="Proteomes" id="UP000586976">
    <property type="component" value="Unassembled WGS sequence"/>
</dbReference>
<gene>
    <name evidence="1" type="ORF">H1V43_09775</name>
</gene>
<dbReference type="RefSeq" id="WP_181863619.1">
    <property type="nucleotide sequence ID" value="NZ_JACEQY010000007.1"/>
</dbReference>
<keyword evidence="2" id="KW-1185">Reference proteome</keyword>
<comment type="caution">
    <text evidence="1">The sequence shown here is derived from an EMBL/GenBank/DDBJ whole genome shotgun (WGS) entry which is preliminary data.</text>
</comment>
<organism evidence="1 2">
    <name type="scientific">Streptomyces himalayensis subsp. aureolus</name>
    <dbReference type="NCBI Taxonomy" id="2758039"/>
    <lineage>
        <taxon>Bacteria</taxon>
        <taxon>Bacillati</taxon>
        <taxon>Actinomycetota</taxon>
        <taxon>Actinomycetes</taxon>
        <taxon>Kitasatosporales</taxon>
        <taxon>Streptomycetaceae</taxon>
        <taxon>Streptomyces</taxon>
        <taxon>Streptomyces himalayensis</taxon>
    </lineage>
</organism>
<proteinExistence type="predicted"/>
<dbReference type="AlphaFoldDB" id="A0A7W2CZ75"/>
<protein>
    <submittedName>
        <fullName evidence="1">Uncharacterized protein</fullName>
    </submittedName>
</protein>
<dbReference type="EMBL" id="JACEQY010000007">
    <property type="protein sequence ID" value="MBA4861667.1"/>
    <property type="molecule type" value="Genomic_DNA"/>
</dbReference>
<sequence length="74" mass="7444">MASTDLLDGLGVPGSLGSLGFLGFLGFRDGLGILGWLGIAPPGGSFSTWRLVRMAVQHLAARTHGGSALGGSYA</sequence>
<evidence type="ECO:0000313" key="2">
    <source>
        <dbReference type="Proteomes" id="UP000586976"/>
    </source>
</evidence>
<accession>A0A7W2CZ75</accession>
<name>A0A7W2CZ75_9ACTN</name>